<dbReference type="SUPFAM" id="SSF53271">
    <property type="entry name" value="PRTase-like"/>
    <property type="match status" value="1"/>
</dbReference>
<organism evidence="7 8">
    <name type="scientific">Periconia digitata</name>
    <dbReference type="NCBI Taxonomy" id="1303443"/>
    <lineage>
        <taxon>Eukaryota</taxon>
        <taxon>Fungi</taxon>
        <taxon>Dikarya</taxon>
        <taxon>Ascomycota</taxon>
        <taxon>Pezizomycotina</taxon>
        <taxon>Dothideomycetes</taxon>
        <taxon>Pleosporomycetidae</taxon>
        <taxon>Pleosporales</taxon>
        <taxon>Massarineae</taxon>
        <taxon>Periconiaceae</taxon>
        <taxon>Periconia</taxon>
    </lineage>
</organism>
<comment type="caution">
    <text evidence="7">The sequence shown here is derived from an EMBL/GenBank/DDBJ whole genome shotgun (WGS) entry which is preliminary data.</text>
</comment>
<evidence type="ECO:0000256" key="5">
    <source>
        <dbReference type="SAM" id="MobiDB-lite"/>
    </source>
</evidence>
<dbReference type="InterPro" id="IPR005919">
    <property type="entry name" value="Pmev_kin_anim"/>
</dbReference>
<dbReference type="GO" id="GO:0004631">
    <property type="term" value="F:phosphomevalonate kinase activity"/>
    <property type="evidence" value="ECO:0007669"/>
    <property type="project" value="InterPro"/>
</dbReference>
<dbReference type="InterPro" id="IPR016169">
    <property type="entry name" value="FAD-bd_PCMH_sub2"/>
</dbReference>
<dbReference type="EMBL" id="CAOQHR010000007">
    <property type="protein sequence ID" value="CAI6336791.1"/>
    <property type="molecule type" value="Genomic_DNA"/>
</dbReference>
<dbReference type="Gene3D" id="3.30.465.10">
    <property type="match status" value="1"/>
</dbReference>
<dbReference type="InterPro" id="IPR050416">
    <property type="entry name" value="FAD-linked_Oxidoreductase"/>
</dbReference>
<dbReference type="InterPro" id="IPR016166">
    <property type="entry name" value="FAD-bd_PCMH"/>
</dbReference>
<dbReference type="Proteomes" id="UP001152607">
    <property type="component" value="Unassembled WGS sequence"/>
</dbReference>
<accession>A0A9W4UKZ0</accession>
<evidence type="ECO:0000313" key="7">
    <source>
        <dbReference type="EMBL" id="CAI6336791.1"/>
    </source>
</evidence>
<dbReference type="InterPro" id="IPR036318">
    <property type="entry name" value="FAD-bd_PCMH-like_sf"/>
</dbReference>
<dbReference type="GO" id="GO:0071949">
    <property type="term" value="F:FAD binding"/>
    <property type="evidence" value="ECO:0007669"/>
    <property type="project" value="InterPro"/>
</dbReference>
<dbReference type="Gene3D" id="3.40.462.20">
    <property type="match status" value="1"/>
</dbReference>
<proteinExistence type="inferred from homology"/>
<keyword evidence="8" id="KW-1185">Reference proteome</keyword>
<dbReference type="InterPro" id="IPR029057">
    <property type="entry name" value="PRTase-like"/>
</dbReference>
<dbReference type="Gene3D" id="3.40.50.2020">
    <property type="match status" value="1"/>
</dbReference>
<protein>
    <recommendedName>
        <fullName evidence="6">FAD-binding PCMH-type domain-containing protein</fullName>
    </recommendedName>
</protein>
<keyword evidence="2" id="KW-0285">Flavoprotein</keyword>
<dbReference type="SUPFAM" id="SSF56176">
    <property type="entry name" value="FAD-binding/transporter-associated domain-like"/>
    <property type="match status" value="1"/>
</dbReference>
<dbReference type="GO" id="GO:0006695">
    <property type="term" value="P:cholesterol biosynthetic process"/>
    <property type="evidence" value="ECO:0007669"/>
    <property type="project" value="InterPro"/>
</dbReference>
<dbReference type="GO" id="GO:0016491">
    <property type="term" value="F:oxidoreductase activity"/>
    <property type="evidence" value="ECO:0007669"/>
    <property type="project" value="UniProtKB-KW"/>
</dbReference>
<dbReference type="PANTHER" id="PTHR42973">
    <property type="entry name" value="BINDING OXIDOREDUCTASE, PUTATIVE (AFU_ORTHOLOGUE AFUA_1G17690)-RELATED"/>
    <property type="match status" value="1"/>
</dbReference>
<reference evidence="7" key="1">
    <citation type="submission" date="2023-01" db="EMBL/GenBank/DDBJ databases">
        <authorList>
            <person name="Van Ghelder C."/>
            <person name="Rancurel C."/>
        </authorList>
    </citation>
    <scope>NUCLEOTIDE SEQUENCE</scope>
    <source>
        <strain evidence="7">CNCM I-4278</strain>
    </source>
</reference>
<feature type="compositionally biased region" description="Basic and acidic residues" evidence="5">
    <location>
        <begin position="716"/>
        <end position="730"/>
    </location>
</feature>
<dbReference type="AlphaFoldDB" id="A0A9W4UKZ0"/>
<sequence>MAVIFHPDDPPSLRDLACRRRASFIGNEVRVADEVEALERFSSIVAGFSLEGGETVQIRMEWRRICREMGRVQEGKDSKSYLHFRRSDVMVAFTANCRNLLPSASIVSELEGTFIKNVQASSKYPTLIATPRTQEQIRQCVNWALENNFGLTVIGGGHSEHCIQQNILAIDMKRFNGINIIKGPYGEESTGDKFAVIKSGCKILEIVERLGKHGLTVPLGTRPSVGAGSWLQGGIGHLSRKFGLSSDHIVGAVLVELKSGRLLRVGHVSDRPVPKDKVSLSEEDEEELLWAIQGAGTNFGVVISVTMMVVEVPLFKTLDWITSSASQEEIATKIREYEDLTPTAKFAAFSADAYLFMEGDQLKLGVTLICTDQSVHASSQDVVNTMRDIFGDEKSITDQTEENLLRSATFMSTFHDGHDGGKKSAFKRSVFLNSIGSEPLITHLTEAVEAAPNDLCYIELVLGGGQISRVAPSATAFGCRNWEFACVVTGIWPRDNETSAMSERAVDWVYNVIKKLLPWSCEVYATDLGPDPRDTALAAHAFGTNGPRLARLKQKWDPLNVLAYTCPLPDLKMKPEIIFLVTGSSGVGKDYCAQVWANTFKKRGFFATVKSISAATKQEYAAAHDLDSFRLRNDREYKEQHREGLTKFYHDQVDRRPSLPGEHFVKVVREAGDVNVVFVTGLRDPAPVTSFGHLVSHSRVFEINVRAEENTTRLRRGLSREKLKSKERTPPRAHQPCFQFTNNESGEISVDSFGTTILIPLLNEEIRRLESMVRTVPDFPKQRTNFRHILDICQHPGGLSLCTKLMAKITGDLRPIVACEAGGFVFASALALHTNQRLVLIREAGKLPPPTFEVVKHPSNITSLTSKKQKHEQKQKQKKMVLEWNAIPRNPSVLIVDDVLATGRTLCAMLQLLAAAGVSAKDVAIMVVAEFPLLRGRELLRQHGFGQCYIRSLLSFDGE</sequence>
<evidence type="ECO:0000313" key="8">
    <source>
        <dbReference type="Proteomes" id="UP001152607"/>
    </source>
</evidence>
<evidence type="ECO:0000259" key="6">
    <source>
        <dbReference type="PROSITE" id="PS51387"/>
    </source>
</evidence>
<evidence type="ECO:0000256" key="4">
    <source>
        <dbReference type="ARBA" id="ARBA00023002"/>
    </source>
</evidence>
<dbReference type="Pfam" id="PF00156">
    <property type="entry name" value="Pribosyltran"/>
    <property type="match status" value="1"/>
</dbReference>
<keyword evidence="3" id="KW-0274">FAD</keyword>
<dbReference type="InterPro" id="IPR027417">
    <property type="entry name" value="P-loop_NTPase"/>
</dbReference>
<dbReference type="PANTHER" id="PTHR42973:SF25">
    <property type="entry name" value="PHOSPHOMEVALONATE KINASE"/>
    <property type="match status" value="1"/>
</dbReference>
<dbReference type="InterPro" id="IPR000836">
    <property type="entry name" value="PRTase_dom"/>
</dbReference>
<dbReference type="GO" id="GO:0005737">
    <property type="term" value="C:cytoplasm"/>
    <property type="evidence" value="ECO:0007669"/>
    <property type="project" value="InterPro"/>
</dbReference>
<keyword evidence="4" id="KW-0560">Oxidoreductase</keyword>
<dbReference type="Gene3D" id="3.40.50.300">
    <property type="entry name" value="P-loop containing nucleotide triphosphate hydrolases"/>
    <property type="match status" value="1"/>
</dbReference>
<feature type="domain" description="FAD-binding PCMH-type" evidence="6">
    <location>
        <begin position="120"/>
        <end position="312"/>
    </location>
</feature>
<comment type="similarity">
    <text evidence="1">Belongs to the oxygen-dependent FAD-linked oxidoreductase family.</text>
</comment>
<name>A0A9W4UKZ0_9PLEO</name>
<evidence type="ECO:0000256" key="2">
    <source>
        <dbReference type="ARBA" id="ARBA00022630"/>
    </source>
</evidence>
<dbReference type="CDD" id="cd06223">
    <property type="entry name" value="PRTases_typeI"/>
    <property type="match status" value="1"/>
</dbReference>
<evidence type="ECO:0000256" key="1">
    <source>
        <dbReference type="ARBA" id="ARBA00005466"/>
    </source>
</evidence>
<dbReference type="PROSITE" id="PS51387">
    <property type="entry name" value="FAD_PCMH"/>
    <property type="match status" value="1"/>
</dbReference>
<feature type="region of interest" description="Disordered" evidence="5">
    <location>
        <begin position="716"/>
        <end position="737"/>
    </location>
</feature>
<evidence type="ECO:0000256" key="3">
    <source>
        <dbReference type="ARBA" id="ARBA00022827"/>
    </source>
</evidence>
<dbReference type="Pfam" id="PF08031">
    <property type="entry name" value="BBE"/>
    <property type="match status" value="1"/>
</dbReference>
<gene>
    <name evidence="7" type="ORF">PDIGIT_LOCUS9897</name>
</gene>
<dbReference type="Pfam" id="PF04275">
    <property type="entry name" value="P-mevalo_kinase"/>
    <property type="match status" value="1"/>
</dbReference>
<dbReference type="OrthoDB" id="3793364at2759"/>
<dbReference type="InterPro" id="IPR006094">
    <property type="entry name" value="Oxid_FAD_bind_N"/>
</dbReference>
<dbReference type="Pfam" id="PF01565">
    <property type="entry name" value="FAD_binding_4"/>
    <property type="match status" value="1"/>
</dbReference>
<dbReference type="InterPro" id="IPR012951">
    <property type="entry name" value="BBE"/>
</dbReference>